<evidence type="ECO:0000313" key="1">
    <source>
        <dbReference type="Proteomes" id="UP000694844"/>
    </source>
</evidence>
<accession>A0A8B8B0R9</accession>
<dbReference type="KEGG" id="cvn:111106287"/>
<dbReference type="Proteomes" id="UP000694844">
    <property type="component" value="Chromosome 1"/>
</dbReference>
<dbReference type="AlphaFoldDB" id="A0A8B8B0R9"/>
<dbReference type="OrthoDB" id="10029073at2759"/>
<sequence length="154" mass="17520">MMDTMQSSADPQTTWESITRAQTKCPAVVLSVIGDSDNFMPHPWPRAAFQTALIEAAKSGGETWILYRKSNHVLSKTVRDAYNTYGNMNIEYRKNMADEINRHIKLIGFISEDQTKDVVQENEYDIVIGDDENLLELEKFLSDQKVPNNSDIFG</sequence>
<reference evidence="1" key="1">
    <citation type="submission" date="2024-06" db="UniProtKB">
        <authorList>
            <consortium name="RefSeq"/>
        </authorList>
    </citation>
    <scope>NUCLEOTIDE SEQUENCE [LARGE SCALE GENOMIC DNA]</scope>
</reference>
<dbReference type="GeneID" id="111106287"/>
<organism evidence="1 2">
    <name type="scientific">Crassostrea virginica</name>
    <name type="common">Eastern oyster</name>
    <dbReference type="NCBI Taxonomy" id="6565"/>
    <lineage>
        <taxon>Eukaryota</taxon>
        <taxon>Metazoa</taxon>
        <taxon>Spiralia</taxon>
        <taxon>Lophotrochozoa</taxon>
        <taxon>Mollusca</taxon>
        <taxon>Bivalvia</taxon>
        <taxon>Autobranchia</taxon>
        <taxon>Pteriomorphia</taxon>
        <taxon>Ostreida</taxon>
        <taxon>Ostreoidea</taxon>
        <taxon>Ostreidae</taxon>
        <taxon>Crassostrea</taxon>
    </lineage>
</organism>
<evidence type="ECO:0000313" key="2">
    <source>
        <dbReference type="RefSeq" id="XP_022296613.1"/>
    </source>
</evidence>
<dbReference type="RefSeq" id="XP_022296613.1">
    <property type="nucleotide sequence ID" value="XM_022440905.1"/>
</dbReference>
<keyword evidence="1" id="KW-1185">Reference proteome</keyword>
<name>A0A8B8B0R9_CRAVI</name>
<reference evidence="2" key="2">
    <citation type="submission" date="2025-08" db="UniProtKB">
        <authorList>
            <consortium name="RefSeq"/>
        </authorList>
    </citation>
    <scope>IDENTIFICATION</scope>
    <source>
        <tissue evidence="2">Whole sample</tissue>
    </source>
</reference>
<proteinExistence type="predicted"/>
<protein>
    <submittedName>
        <fullName evidence="2">Uncharacterized protein LOC111106287</fullName>
    </submittedName>
</protein>
<gene>
    <name evidence="2" type="primary">LOC111106287</name>
</gene>